<protein>
    <submittedName>
        <fullName evidence="2">Hemerythrin domain-containing protein</fullName>
    </submittedName>
</protein>
<dbReference type="RefSeq" id="WP_379880977.1">
    <property type="nucleotide sequence ID" value="NZ_JBHPON010000003.1"/>
</dbReference>
<evidence type="ECO:0000259" key="1">
    <source>
        <dbReference type="Pfam" id="PF01814"/>
    </source>
</evidence>
<accession>A0ABW1L0F6</accession>
<organism evidence="2 3">
    <name type="scientific">Hyphococcus aureus</name>
    <dbReference type="NCBI Taxonomy" id="2666033"/>
    <lineage>
        <taxon>Bacteria</taxon>
        <taxon>Pseudomonadati</taxon>
        <taxon>Pseudomonadota</taxon>
        <taxon>Alphaproteobacteria</taxon>
        <taxon>Parvularculales</taxon>
        <taxon>Parvularculaceae</taxon>
        <taxon>Hyphococcus</taxon>
    </lineage>
</organism>
<sequence length="183" mass="21443">MTALIENLEADHKRFRRYLVVFNEEVRNLAQSDGSDYVLLNQIATYFAGYPDELHHKEEDIIYARLATKARSRRVELRNLQQQHVELSQRANHFSDIVSMILNNEQLPIDKVVEESVAYRNILTAHMSGEEETLFRPARSLLNQDDWWDIEQAISNLYAEEINYEKARSVLAIETSLDKYLKT</sequence>
<reference evidence="2 3" key="1">
    <citation type="submission" date="2024-09" db="EMBL/GenBank/DDBJ databases">
        <authorList>
            <person name="Zhang Z.-H."/>
        </authorList>
    </citation>
    <scope>NUCLEOTIDE SEQUENCE [LARGE SCALE GENOMIC DNA]</scope>
    <source>
        <strain evidence="2 3">HHTR114</strain>
    </source>
</reference>
<feature type="domain" description="Hemerythrin-like" evidence="1">
    <location>
        <begin position="4"/>
        <end position="136"/>
    </location>
</feature>
<proteinExistence type="predicted"/>
<dbReference type="InterPro" id="IPR012312">
    <property type="entry name" value="Hemerythrin-like"/>
</dbReference>
<dbReference type="PANTHER" id="PTHR39966">
    <property type="entry name" value="BLL2471 PROTEIN-RELATED"/>
    <property type="match status" value="1"/>
</dbReference>
<name>A0ABW1L0F6_9PROT</name>
<evidence type="ECO:0000313" key="3">
    <source>
        <dbReference type="Proteomes" id="UP001596116"/>
    </source>
</evidence>
<dbReference type="PANTHER" id="PTHR39966:SF1">
    <property type="entry name" value="HEMERYTHRIN-LIKE DOMAIN-CONTAINING PROTEIN"/>
    <property type="match status" value="1"/>
</dbReference>
<gene>
    <name evidence="2" type="ORF">ACFMB1_18920</name>
</gene>
<dbReference type="Gene3D" id="1.20.120.520">
    <property type="entry name" value="nmb1532 protein domain like"/>
    <property type="match status" value="1"/>
</dbReference>
<dbReference type="Pfam" id="PF01814">
    <property type="entry name" value="Hemerythrin"/>
    <property type="match status" value="1"/>
</dbReference>
<dbReference type="Proteomes" id="UP001596116">
    <property type="component" value="Unassembled WGS sequence"/>
</dbReference>
<dbReference type="EMBL" id="JBHPON010000003">
    <property type="protein sequence ID" value="MFC6037634.1"/>
    <property type="molecule type" value="Genomic_DNA"/>
</dbReference>
<evidence type="ECO:0000313" key="2">
    <source>
        <dbReference type="EMBL" id="MFC6037634.1"/>
    </source>
</evidence>
<keyword evidence="3" id="KW-1185">Reference proteome</keyword>
<comment type="caution">
    <text evidence="2">The sequence shown here is derived from an EMBL/GenBank/DDBJ whole genome shotgun (WGS) entry which is preliminary data.</text>
</comment>